<evidence type="ECO:0008006" key="3">
    <source>
        <dbReference type="Google" id="ProtNLM"/>
    </source>
</evidence>
<dbReference type="Proteomes" id="UP000005439">
    <property type="component" value="Chromosome"/>
</dbReference>
<proteinExistence type="predicted"/>
<gene>
    <name evidence="1" type="ordered locus">Sulac_1450</name>
</gene>
<accession>G8TX39</accession>
<evidence type="ECO:0000313" key="2">
    <source>
        <dbReference type="Proteomes" id="UP000005439"/>
    </source>
</evidence>
<name>G8TX39_SULAD</name>
<dbReference type="EMBL" id="CP003179">
    <property type="protein sequence ID" value="AEW04947.1"/>
    <property type="molecule type" value="Genomic_DNA"/>
</dbReference>
<sequence length="398" mass="44003">MAIENPHESVASDPVLTEAEWSGLARLGQLVHLLDKSWTETGLGETLTGEIAEGLRAVPADTWPALLEATRVLRDLHQNGVLGQLADVLGFMTRTPEIWQEVLPQLARKLAEAADTVDWAGAGHLAQEASHSEALVALFALLRYLTKEAPPEFLADMTTLGHEVMAGWNQPGLRQAGPSLITLLVTLHETGVLAQLTDLLHYYQSFQSVLNVDRLMTDVLQYLATSTLMDDFKRIRPEGLMRLLAEVSQPDTTRTLVSVVQLLRFMSQGDIFNEFMSQLISISSTVFDKEFLNTLPDLLDTAVLLRQSGLLNALQKVVEAYPNLAQMPWNQYIMLGAEQLGRLNIGETLGKVRRALEETQEKAPRLGGMGGLMRIMRDPATQRVMQFGIALLSQFIPA</sequence>
<reference evidence="2" key="1">
    <citation type="submission" date="2011-12" db="EMBL/GenBank/DDBJ databases">
        <title>The complete genome of chromosome of Sulfobacillus acidophilus DSM 10332.</title>
        <authorList>
            <person name="Lucas S."/>
            <person name="Han J."/>
            <person name="Lapidus A."/>
            <person name="Bruce D."/>
            <person name="Goodwin L."/>
            <person name="Pitluck S."/>
            <person name="Peters L."/>
            <person name="Kyrpides N."/>
            <person name="Mavromatis K."/>
            <person name="Ivanova N."/>
            <person name="Mikhailova N."/>
            <person name="Chertkov O."/>
            <person name="Saunders E."/>
            <person name="Detter J.C."/>
            <person name="Tapia R."/>
            <person name="Han C."/>
            <person name="Land M."/>
            <person name="Hauser L."/>
            <person name="Markowitz V."/>
            <person name="Cheng J.-F."/>
            <person name="Hugenholtz P."/>
            <person name="Woyke T."/>
            <person name="Wu D."/>
            <person name="Pukall R."/>
            <person name="Gehrich-Schroeter G."/>
            <person name="Schneider S."/>
            <person name="Klenk H.-P."/>
            <person name="Eisen J.A."/>
        </authorList>
    </citation>
    <scope>NUCLEOTIDE SEQUENCE [LARGE SCALE GENOMIC DNA]</scope>
    <source>
        <strain evidence="2">ATCC 700253 / DSM 10332 / NAL</strain>
    </source>
</reference>
<dbReference type="HOGENOM" id="CLU_692465_0_0_9"/>
<evidence type="ECO:0000313" key="1">
    <source>
        <dbReference type="EMBL" id="AEW04947.1"/>
    </source>
</evidence>
<dbReference type="STRING" id="679936.Sulac_1450"/>
<organism evidence="1 2">
    <name type="scientific">Sulfobacillus acidophilus (strain ATCC 700253 / DSM 10332 / NAL)</name>
    <dbReference type="NCBI Taxonomy" id="679936"/>
    <lineage>
        <taxon>Bacteria</taxon>
        <taxon>Bacillati</taxon>
        <taxon>Bacillota</taxon>
        <taxon>Clostridia</taxon>
        <taxon>Eubacteriales</taxon>
        <taxon>Clostridiales Family XVII. Incertae Sedis</taxon>
        <taxon>Sulfobacillus</taxon>
    </lineage>
</organism>
<keyword evidence="2" id="KW-1185">Reference proteome</keyword>
<dbReference type="KEGG" id="sap:Sulac_1450"/>
<protein>
    <recommendedName>
        <fullName evidence="3">DUF1641 domain-containing protein</fullName>
    </recommendedName>
</protein>
<dbReference type="PATRIC" id="fig|679936.5.peg.1515"/>
<reference evidence="1 2" key="2">
    <citation type="journal article" date="2012" name="Stand. Genomic Sci.">
        <title>Complete genome sequence of the moderately thermophilic mineral-sulfide-oxidizing firmicute Sulfobacillus acidophilus type strain (NAL(T)).</title>
        <authorList>
            <person name="Anderson I."/>
            <person name="Chertkov O."/>
            <person name="Chen A."/>
            <person name="Saunders E."/>
            <person name="Lapidus A."/>
            <person name="Nolan M."/>
            <person name="Lucas S."/>
            <person name="Hammon N."/>
            <person name="Deshpande S."/>
            <person name="Cheng J.F."/>
            <person name="Han C."/>
            <person name="Tapia R."/>
            <person name="Goodwin L.A."/>
            <person name="Pitluck S."/>
            <person name="Liolios K."/>
            <person name="Pagani I."/>
            <person name="Ivanova N."/>
            <person name="Mikhailova N."/>
            <person name="Pati A."/>
            <person name="Palaniappan K."/>
            <person name="Land M."/>
            <person name="Pan C."/>
            <person name="Rohde M."/>
            <person name="Pukall R."/>
            <person name="Goker M."/>
            <person name="Detter J.C."/>
            <person name="Woyke T."/>
            <person name="Bristow J."/>
            <person name="Eisen J.A."/>
            <person name="Markowitz V."/>
            <person name="Hugenholtz P."/>
            <person name="Kyrpides N.C."/>
            <person name="Klenk H.P."/>
            <person name="Mavromatis K."/>
        </authorList>
    </citation>
    <scope>NUCLEOTIDE SEQUENCE [LARGE SCALE GENOMIC DNA]</scope>
    <source>
        <strain evidence="2">ATCC 700253 / DSM 10332 / NAL</strain>
    </source>
</reference>
<dbReference type="AlphaFoldDB" id="G8TX39"/>